<protein>
    <recommendedName>
        <fullName evidence="1">UPF0201 protein ENO77_00635</fullName>
    </recommendedName>
</protein>
<dbReference type="AlphaFoldDB" id="A0A7C2Z892"/>
<accession>A0A7C2Z892</accession>
<reference evidence="2" key="1">
    <citation type="journal article" date="2020" name="mSystems">
        <title>Genome- and Community-Level Interaction Insights into Carbon Utilization and Element Cycling Functions of Hydrothermarchaeota in Hydrothermal Sediment.</title>
        <authorList>
            <person name="Zhou Z."/>
            <person name="Liu Y."/>
            <person name="Xu W."/>
            <person name="Pan J."/>
            <person name="Luo Z.H."/>
            <person name="Li M."/>
        </authorList>
    </citation>
    <scope>NUCLEOTIDE SEQUENCE [LARGE SCALE GENOMIC DNA]</scope>
    <source>
        <strain evidence="2">SpSt-16</strain>
    </source>
</reference>
<comment type="similarity">
    <text evidence="1">Belongs to the UPF0201 family.</text>
</comment>
<dbReference type="Gene3D" id="3.30.1440.10">
    <property type="match status" value="1"/>
</dbReference>
<dbReference type="SUPFAM" id="SSF55282">
    <property type="entry name" value="RL5-like"/>
    <property type="match status" value="1"/>
</dbReference>
<dbReference type="PANTHER" id="PTHR39652">
    <property type="entry name" value="UPF0201 PROTEIN TK1335"/>
    <property type="match status" value="1"/>
</dbReference>
<organism evidence="2">
    <name type="scientific">Ignisphaera aggregans</name>
    <dbReference type="NCBI Taxonomy" id="334771"/>
    <lineage>
        <taxon>Archaea</taxon>
        <taxon>Thermoproteota</taxon>
        <taxon>Thermoprotei</taxon>
        <taxon>Desulfurococcales</taxon>
        <taxon>Desulfurococcaceae</taxon>
        <taxon>Ignisphaera</taxon>
    </lineage>
</organism>
<evidence type="ECO:0000256" key="1">
    <source>
        <dbReference type="HAMAP-Rule" id="MF_01112"/>
    </source>
</evidence>
<dbReference type="Pfam" id="PF01877">
    <property type="entry name" value="RNA_binding"/>
    <property type="match status" value="1"/>
</dbReference>
<dbReference type="EMBL" id="DSGT01000002">
    <property type="protein sequence ID" value="HEW52681.1"/>
    <property type="molecule type" value="Genomic_DNA"/>
</dbReference>
<dbReference type="PANTHER" id="PTHR39652:SF1">
    <property type="entry name" value="UPF0201 PROTEIN TK1335"/>
    <property type="match status" value="1"/>
</dbReference>
<evidence type="ECO:0000313" key="2">
    <source>
        <dbReference type="EMBL" id="HEW52681.1"/>
    </source>
</evidence>
<sequence>MVYVRVEVEVRPTENIDKVLRAASTVVKIDNARIEDAGRGYRMIVIETTDIESLRPLYDGLRKHRILDTAREYMFKHRRGETVILMFNKQAAYQGHISLIETSNESPLGAIVMMISSPQIEKIIDWLAPRTAHGRPLWEVEPPKDA</sequence>
<dbReference type="NCBIfam" id="NF001687">
    <property type="entry name" value="PRK00447.1"/>
    <property type="match status" value="1"/>
</dbReference>
<name>A0A7C2Z892_9CREN</name>
<dbReference type="InterPro" id="IPR022803">
    <property type="entry name" value="Ribosomal_uL5_dom_sf"/>
</dbReference>
<comment type="caution">
    <text evidence="2">The sequence shown here is derived from an EMBL/GenBank/DDBJ whole genome shotgun (WGS) entry which is preliminary data.</text>
</comment>
<gene>
    <name evidence="2" type="ORF">ENO77_00635</name>
</gene>
<proteinExistence type="inferred from homology"/>
<dbReference type="HAMAP" id="MF_01112">
    <property type="entry name" value="UPF0201"/>
    <property type="match status" value="1"/>
</dbReference>
<dbReference type="InterPro" id="IPR002739">
    <property type="entry name" value="PAB1135-like"/>
</dbReference>